<accession>A0A8I6RQ76</accession>
<dbReference type="AlphaFoldDB" id="A0A8I6RQ76"/>
<sequence>MLKPHMDSKKKHVVIVDKMLPPNNVTFISEIKLNEPHEVSVVNKEHKKMSMVIGHKGPKSPQSTKDAVIKAAIRHEKDSSRRPDDHPPKKSVSHGPSKDHHPVHHHKRRHTKHHEIPVHPKPTWDKTDCEESCSCNAECSDCDHRRDKKERSSRQDKRVDHTRIRRIPRTKSDQSHDSRPVPSYSTPRPPKTLRKTKRKSTLKDSVMSNEDSLSSNEDDEDYSEMESCPSERDVDEETSTNSSEIVPLKVEKGFQPKMIQPLPSQRFNIPRNCKCGYSRKYEPEPHRFRICCCPETARIQAELREWKSKVTLLEKELSSQKGSVRKFTTQLFTLTNSLQAINRFKDTMDLNLSTLLFIATRRGEIQEFYEPDLVGPIFKRISDELMTYLTKHATLEPNPPNSDEHDKTCLLLTLAANILAAKKTWEFFTSESAMVDLLHNMFIALDMIQNVPSLQKLELILMKIMYSLTIHVETYMLVQQQKPILKCICKYIRMDHHHFKRYFGLQFAERVTRYIRDKETYSLIIKTLPMRVIDFYSDLEPNQDATDVQIVSESIIKQVEKNYLKLFPQATVQSYKAHICYPFSCPLVKEQPIYLRDKVNHSSFPGLDDQLKNKREREDASYFRSIADKHDELVAAKADLAARGKVIGRSEAQNQKKSFTLSDPSELKQKLCSNNAKIVRIQDQMSVMDKYSFNGGSVRNEIPDEYRRRATSLQSKIVYVTDRFEPVLTIPRSVTDEYFSSGGLRQSSGNFVFLYKSNVANAASQDLVLIPYQKQSNADEYSSSL</sequence>
<dbReference type="GeneID" id="106664728"/>
<proteinExistence type="predicted"/>
<dbReference type="EnsemblMetazoa" id="XM_014390700.2">
    <property type="protein sequence ID" value="XP_014246186.1"/>
    <property type="gene ID" value="LOC106664728"/>
</dbReference>
<organism evidence="2 3">
    <name type="scientific">Cimex lectularius</name>
    <name type="common">Bed bug</name>
    <name type="synonym">Acanthia lectularia</name>
    <dbReference type="NCBI Taxonomy" id="79782"/>
    <lineage>
        <taxon>Eukaryota</taxon>
        <taxon>Metazoa</taxon>
        <taxon>Ecdysozoa</taxon>
        <taxon>Arthropoda</taxon>
        <taxon>Hexapoda</taxon>
        <taxon>Insecta</taxon>
        <taxon>Pterygota</taxon>
        <taxon>Neoptera</taxon>
        <taxon>Paraneoptera</taxon>
        <taxon>Hemiptera</taxon>
        <taxon>Heteroptera</taxon>
        <taxon>Panheteroptera</taxon>
        <taxon>Cimicomorpha</taxon>
        <taxon>Cimicidae</taxon>
        <taxon>Cimex</taxon>
    </lineage>
</organism>
<dbReference type="RefSeq" id="XP_014246186.1">
    <property type="nucleotide sequence ID" value="XM_014390700.2"/>
</dbReference>
<keyword evidence="3" id="KW-1185">Reference proteome</keyword>
<feature type="compositionally biased region" description="Basic and acidic residues" evidence="1">
    <location>
        <begin position="114"/>
        <end position="129"/>
    </location>
</feature>
<feature type="compositionally biased region" description="Basic and acidic residues" evidence="1">
    <location>
        <begin position="74"/>
        <end position="88"/>
    </location>
</feature>
<dbReference type="KEGG" id="clec:106664728"/>
<feature type="compositionally biased region" description="Basic and acidic residues" evidence="1">
    <location>
        <begin position="170"/>
        <end position="179"/>
    </location>
</feature>
<protein>
    <submittedName>
        <fullName evidence="2">Uncharacterized protein</fullName>
    </submittedName>
</protein>
<dbReference type="Proteomes" id="UP000494040">
    <property type="component" value="Unassembled WGS sequence"/>
</dbReference>
<evidence type="ECO:0000313" key="2">
    <source>
        <dbReference type="EnsemblMetazoa" id="XP_014246186.1"/>
    </source>
</evidence>
<name>A0A8I6RQ76_CIMLE</name>
<reference evidence="2" key="1">
    <citation type="submission" date="2022-01" db="UniProtKB">
        <authorList>
            <consortium name="EnsemblMetazoa"/>
        </authorList>
    </citation>
    <scope>IDENTIFICATION</scope>
</reference>
<feature type="compositionally biased region" description="Basic and acidic residues" evidence="1">
    <location>
        <begin position="141"/>
        <end position="162"/>
    </location>
</feature>
<evidence type="ECO:0000256" key="1">
    <source>
        <dbReference type="SAM" id="MobiDB-lite"/>
    </source>
</evidence>
<feature type="compositionally biased region" description="Basic residues" evidence="1">
    <location>
        <begin position="191"/>
        <end position="200"/>
    </location>
</feature>
<evidence type="ECO:0000313" key="3">
    <source>
        <dbReference type="Proteomes" id="UP000494040"/>
    </source>
</evidence>
<feature type="region of interest" description="Disordered" evidence="1">
    <location>
        <begin position="74"/>
        <end position="244"/>
    </location>
</feature>
<feature type="compositionally biased region" description="Basic residues" evidence="1">
    <location>
        <begin position="101"/>
        <end position="113"/>
    </location>
</feature>